<feature type="domain" description="Alcohol dehydrogenase-like C-terminal" evidence="1">
    <location>
        <begin position="9"/>
        <end position="83"/>
    </location>
</feature>
<evidence type="ECO:0000313" key="3">
    <source>
        <dbReference type="Proteomes" id="UP000637383"/>
    </source>
</evidence>
<dbReference type="InterPro" id="IPR036291">
    <property type="entry name" value="NAD(P)-bd_dom_sf"/>
</dbReference>
<dbReference type="Proteomes" id="UP000637383">
    <property type="component" value="Unassembled WGS sequence"/>
</dbReference>
<dbReference type="PANTHER" id="PTHR44013:SF1">
    <property type="entry name" value="ZINC-TYPE ALCOHOL DEHYDROGENASE-LIKE PROTEIN C16A3.02C"/>
    <property type="match status" value="1"/>
</dbReference>
<evidence type="ECO:0000313" key="2">
    <source>
        <dbReference type="EMBL" id="MBD2739474.1"/>
    </source>
</evidence>
<name>A0ABR8KIS7_9NOSO</name>
<sequence>MNEVKPNTSFAVQIAKALGAVVTGVSSSKNLDLVKSLGADRVVDYTQQDFTADTRQYDIILDAVGKRSLSQTKNVLKPNGVYISTLPSPESVVQTVNCQLKKSALYAHL</sequence>
<keyword evidence="3" id="KW-1185">Reference proteome</keyword>
<dbReference type="Gene3D" id="3.40.50.720">
    <property type="entry name" value="NAD(P)-binding Rossmann-like Domain"/>
    <property type="match status" value="1"/>
</dbReference>
<accession>A0ABR8KIS7</accession>
<gene>
    <name evidence="2" type="ORF">H6H03_37410</name>
</gene>
<proteinExistence type="predicted"/>
<protein>
    <submittedName>
        <fullName evidence="2">Zinc-binding dehydrogenase</fullName>
    </submittedName>
</protein>
<evidence type="ECO:0000259" key="1">
    <source>
        <dbReference type="Pfam" id="PF00107"/>
    </source>
</evidence>
<dbReference type="InterPro" id="IPR013149">
    <property type="entry name" value="ADH-like_C"/>
</dbReference>
<dbReference type="EMBL" id="JACJTU010000087">
    <property type="protein sequence ID" value="MBD2739474.1"/>
    <property type="molecule type" value="Genomic_DNA"/>
</dbReference>
<dbReference type="PANTHER" id="PTHR44013">
    <property type="entry name" value="ZINC-TYPE ALCOHOL DEHYDROGENASE-LIKE PROTEIN C16A3.02C"/>
    <property type="match status" value="1"/>
</dbReference>
<organism evidence="2 3">
    <name type="scientific">Nostoc paludosum FACHB-159</name>
    <dbReference type="NCBI Taxonomy" id="2692908"/>
    <lineage>
        <taxon>Bacteria</taxon>
        <taxon>Bacillati</taxon>
        <taxon>Cyanobacteriota</taxon>
        <taxon>Cyanophyceae</taxon>
        <taxon>Nostocales</taxon>
        <taxon>Nostocaceae</taxon>
        <taxon>Nostoc</taxon>
    </lineage>
</organism>
<dbReference type="InterPro" id="IPR052733">
    <property type="entry name" value="Chloroplast_QOR"/>
</dbReference>
<dbReference type="Pfam" id="PF00107">
    <property type="entry name" value="ADH_zinc_N"/>
    <property type="match status" value="1"/>
</dbReference>
<reference evidence="2 3" key="1">
    <citation type="journal article" date="2020" name="ISME J.">
        <title>Comparative genomics reveals insights into cyanobacterial evolution and habitat adaptation.</title>
        <authorList>
            <person name="Chen M.Y."/>
            <person name="Teng W.K."/>
            <person name="Zhao L."/>
            <person name="Hu C.X."/>
            <person name="Zhou Y.K."/>
            <person name="Han B.P."/>
            <person name="Song L.R."/>
            <person name="Shu W.S."/>
        </authorList>
    </citation>
    <scope>NUCLEOTIDE SEQUENCE [LARGE SCALE GENOMIC DNA]</scope>
    <source>
        <strain evidence="2 3">FACHB-159</strain>
    </source>
</reference>
<comment type="caution">
    <text evidence="2">The sequence shown here is derived from an EMBL/GenBank/DDBJ whole genome shotgun (WGS) entry which is preliminary data.</text>
</comment>
<dbReference type="SUPFAM" id="SSF51735">
    <property type="entry name" value="NAD(P)-binding Rossmann-fold domains"/>
    <property type="match status" value="1"/>
</dbReference>